<evidence type="ECO:0000313" key="4">
    <source>
        <dbReference type="EMBL" id="KTT99326.1"/>
    </source>
</evidence>
<dbReference type="AlphaFoldDB" id="A0A147IUT1"/>
<dbReference type="SUPFAM" id="SSF53756">
    <property type="entry name" value="UDP-Glycosyltransferase/glycogen phosphorylase"/>
    <property type="match status" value="1"/>
</dbReference>
<reference evidence="4 5" key="1">
    <citation type="journal article" date="2016" name="Front. Microbiol.">
        <title>Genomic Resource of Rice Seed Associated Bacteria.</title>
        <authorList>
            <person name="Midha S."/>
            <person name="Bansal K."/>
            <person name="Sharma S."/>
            <person name="Kumar N."/>
            <person name="Patil P.P."/>
            <person name="Chaudhry V."/>
            <person name="Patil P.B."/>
        </authorList>
    </citation>
    <scope>NUCLEOTIDE SEQUENCE [LARGE SCALE GENOMIC DNA]</scope>
    <source>
        <strain evidence="4 5">NS355</strain>
    </source>
</reference>
<evidence type="ECO:0000256" key="2">
    <source>
        <dbReference type="ARBA" id="ARBA00022679"/>
    </source>
</evidence>
<keyword evidence="2" id="KW-0808">Transferase</keyword>
<name>A0A147IUT1_9SPHN</name>
<feature type="domain" description="Glycosyl transferase family 1" evidence="3">
    <location>
        <begin position="231"/>
        <end position="385"/>
    </location>
</feature>
<proteinExistence type="predicted"/>
<dbReference type="PANTHER" id="PTHR12526">
    <property type="entry name" value="GLYCOSYLTRANSFERASE"/>
    <property type="match status" value="1"/>
</dbReference>
<organism evidence="4 5">
    <name type="scientific">Sphingomonas yabuuchiae</name>
    <dbReference type="NCBI Taxonomy" id="172044"/>
    <lineage>
        <taxon>Bacteria</taxon>
        <taxon>Pseudomonadati</taxon>
        <taxon>Pseudomonadota</taxon>
        <taxon>Alphaproteobacteria</taxon>
        <taxon>Sphingomonadales</taxon>
        <taxon>Sphingomonadaceae</taxon>
        <taxon>Sphingomonas</taxon>
    </lineage>
</organism>
<dbReference type="Pfam" id="PF00534">
    <property type="entry name" value="Glycos_transf_1"/>
    <property type="match status" value="1"/>
</dbReference>
<sequence>MSDDHSLLLVTHVPVRIAGNRAWIDGQTAAGIAQWCRYFSRVTYYGIAQDHAPDSSPPAGWVAADDAMFDGRLDLRALPSGYGLAGMKRHYGAVRRTLRDAIARHRHLCFTIGGLIGDWPALAAIEAKRQKRDYAAWIDVVEPSLIRAKARRGSIAKRAAAEILIPVAEAYTRHILRHSKVALLQGRDTFDHYARYAPEPHCTYDTHTHVSDRIAPEAIAAKQARIAGGAPLEIIYVGRATAMKGPFDWLATLEDLAAQQVPFRATWIGNGPDLDAMQARVSQGVLANHVDLAGFEGRHDVILRRLRESDLLLFCHQTAESARCLVEALVSGCALVGYGTGYPRGLVEQHGGGAFTAPGDPQALAAQLAALHADREGLARLIGQAAASGGLYDEDGVYAHRAGLMARA</sequence>
<comment type="caution">
    <text evidence="4">The sequence shown here is derived from an EMBL/GenBank/DDBJ whole genome shotgun (WGS) entry which is preliminary data.</text>
</comment>
<dbReference type="PANTHER" id="PTHR12526:SF510">
    <property type="entry name" value="D-INOSITOL 3-PHOSPHATE GLYCOSYLTRANSFERASE"/>
    <property type="match status" value="1"/>
</dbReference>
<dbReference type="Proteomes" id="UP000073923">
    <property type="component" value="Unassembled WGS sequence"/>
</dbReference>
<accession>A0A147IUT1</accession>
<evidence type="ECO:0000259" key="3">
    <source>
        <dbReference type="Pfam" id="PF00534"/>
    </source>
</evidence>
<dbReference type="RefSeq" id="WP_058745033.1">
    <property type="nucleotide sequence ID" value="NZ_LDTF01000028.1"/>
</dbReference>
<gene>
    <name evidence="4" type="ORF">NS355_06905</name>
</gene>
<dbReference type="EMBL" id="LDTF01000028">
    <property type="protein sequence ID" value="KTT99326.1"/>
    <property type="molecule type" value="Genomic_DNA"/>
</dbReference>
<evidence type="ECO:0000313" key="5">
    <source>
        <dbReference type="Proteomes" id="UP000073923"/>
    </source>
</evidence>
<protein>
    <recommendedName>
        <fullName evidence="3">Glycosyl transferase family 1 domain-containing protein</fullName>
    </recommendedName>
</protein>
<dbReference type="InterPro" id="IPR001296">
    <property type="entry name" value="Glyco_trans_1"/>
</dbReference>
<dbReference type="PATRIC" id="fig|172044.3.peg.1127"/>
<dbReference type="OrthoDB" id="503550at2"/>
<keyword evidence="1" id="KW-0328">Glycosyltransferase</keyword>
<dbReference type="GO" id="GO:0016757">
    <property type="term" value="F:glycosyltransferase activity"/>
    <property type="evidence" value="ECO:0007669"/>
    <property type="project" value="UniProtKB-KW"/>
</dbReference>
<evidence type="ECO:0000256" key="1">
    <source>
        <dbReference type="ARBA" id="ARBA00022676"/>
    </source>
</evidence>
<dbReference type="Gene3D" id="3.40.50.2000">
    <property type="entry name" value="Glycogen Phosphorylase B"/>
    <property type="match status" value="1"/>
</dbReference>